<dbReference type="GeneID" id="25987641"/>
<protein>
    <submittedName>
        <fullName evidence="3">Uncharacterized protein</fullName>
    </submittedName>
</protein>
<dbReference type="VEuPathDB" id="FungiDB:A1Q1_04128"/>
<proteinExistence type="predicted"/>
<dbReference type="InterPro" id="IPR032675">
    <property type="entry name" value="LRR_dom_sf"/>
</dbReference>
<gene>
    <name evidence="3" type="ORF">A1Q1_04128</name>
</gene>
<dbReference type="SMART" id="SM00028">
    <property type="entry name" value="TPR"/>
    <property type="match status" value="2"/>
</dbReference>
<dbReference type="InterPro" id="IPR011990">
    <property type="entry name" value="TPR-like_helical_dom_sf"/>
</dbReference>
<accession>J4U961</accession>
<comment type="caution">
    <text evidence="3">The sequence shown here is derived from an EMBL/GenBank/DDBJ whole genome shotgun (WGS) entry which is preliminary data.</text>
</comment>
<dbReference type="InterPro" id="IPR019734">
    <property type="entry name" value="TPR_rpt"/>
</dbReference>
<dbReference type="HOGENOM" id="CLU_411138_0_0_1"/>
<dbReference type="Gene3D" id="1.25.40.10">
    <property type="entry name" value="Tetratricopeptide repeat domain"/>
    <property type="match status" value="1"/>
</dbReference>
<feature type="compositionally biased region" description="Basic and acidic residues" evidence="2">
    <location>
        <begin position="131"/>
        <end position="147"/>
    </location>
</feature>
<name>J4U961_TRIAS</name>
<keyword evidence="1" id="KW-0802">TPR repeat</keyword>
<dbReference type="SUPFAM" id="SSF52047">
    <property type="entry name" value="RNI-like"/>
    <property type="match status" value="1"/>
</dbReference>
<sequence length="668" mass="74123">MSGDRSQAQALYKTGRQLYGEKQYAEALSNFDRALSLGDRSWKVLDGKAASMNKLGGPWQKSALEVARASTKKFGKEVHQTWFRLGIICAELKLLDEAEVAAKQGLAFCPPSAYDQYYLLNSQITEARQKAAEAQAKREADDKEEAKRAKKRRTNYTHLLNADVLLCIAEQGLEVDPHMGLRLAGVCSAWRNVVVSHAPLWRRLVLTRRRPVAKLAMFVERGKRLSEVTLRYPLDDDRLARELRPQMRDLKRLTFDGFSFDQIVRFTDNWRGACAHLTDLTVKNSGGDRPTTKRPLFFGLLDPDATSLRSADVPVGNTAVYAPQDVVPRYGSREWLPRAEQLSQLKRLRLHSAELHMTLGSLLALMPALEWAELDVTAPLPASTERTDLPFLKHLHLGNQRALNLNHTSLPSLEALSLYRSGAQVPSLDLGRFRSLTSLDVGFCYIGTQFVDLLRQLPKLRFLGLAGCSIQTDLLEHLVVTQGKPALLPELCALSLAANDEITAGPVRRIVLSRNLGALDNRPKPQAPAAKSPFAPAAGPFAPKRSKGQPVSRSQSSNGSKSLLRASSTKSLPPASAPPPPSTAAITFLILDHCQHQYMDTGVLHGLKRYVGFVSFGNPPTVSEDRIRGRGAFDWTKVRSPTSECYLKKREAEDSWYVHHNCKMAKTA</sequence>
<feature type="compositionally biased region" description="Polar residues" evidence="2">
    <location>
        <begin position="549"/>
        <end position="561"/>
    </location>
</feature>
<dbReference type="KEGG" id="tasa:A1Q1_04128"/>
<organism evidence="3 4">
    <name type="scientific">Trichosporon asahii var. asahii (strain ATCC 90039 / CBS 2479 / JCM 2466 / KCTC 7840 / NBRC 103889/ NCYC 2677 / UAMH 7654)</name>
    <name type="common">Yeast</name>
    <dbReference type="NCBI Taxonomy" id="1186058"/>
    <lineage>
        <taxon>Eukaryota</taxon>
        <taxon>Fungi</taxon>
        <taxon>Dikarya</taxon>
        <taxon>Basidiomycota</taxon>
        <taxon>Agaricomycotina</taxon>
        <taxon>Tremellomycetes</taxon>
        <taxon>Trichosporonales</taxon>
        <taxon>Trichosporonaceae</taxon>
        <taxon>Trichosporon</taxon>
    </lineage>
</organism>
<reference evidence="3 4" key="1">
    <citation type="journal article" date="2012" name="Eukaryot. Cell">
        <title>Draft genome sequence of CBS 2479, the standard type strain of Trichosporon asahii.</title>
        <authorList>
            <person name="Yang R.Y."/>
            <person name="Li H.T."/>
            <person name="Zhu H."/>
            <person name="Zhou G.P."/>
            <person name="Wang M."/>
            <person name="Wang L."/>
        </authorList>
    </citation>
    <scope>NUCLEOTIDE SEQUENCE [LARGE SCALE GENOMIC DNA]</scope>
    <source>
        <strain evidence="4">ATCC 90039 / CBS 2479 / JCM 2466 / KCTC 7840 / NCYC 2677 / UAMH 7654</strain>
    </source>
</reference>
<evidence type="ECO:0000256" key="1">
    <source>
        <dbReference type="PROSITE-ProRule" id="PRU00339"/>
    </source>
</evidence>
<evidence type="ECO:0000313" key="3">
    <source>
        <dbReference type="EMBL" id="EJT47135.1"/>
    </source>
</evidence>
<dbReference type="SUPFAM" id="SSF48452">
    <property type="entry name" value="TPR-like"/>
    <property type="match status" value="1"/>
</dbReference>
<dbReference type="AlphaFoldDB" id="J4U961"/>
<feature type="compositionally biased region" description="Low complexity" evidence="2">
    <location>
        <begin position="527"/>
        <end position="543"/>
    </location>
</feature>
<dbReference type="Gene3D" id="3.80.10.10">
    <property type="entry name" value="Ribonuclease Inhibitor"/>
    <property type="match status" value="1"/>
</dbReference>
<dbReference type="PROSITE" id="PS50005">
    <property type="entry name" value="TPR"/>
    <property type="match status" value="1"/>
</dbReference>
<dbReference type="RefSeq" id="XP_014177980.1">
    <property type="nucleotide sequence ID" value="XM_014322505.1"/>
</dbReference>
<feature type="repeat" description="TPR" evidence="1">
    <location>
        <begin position="8"/>
        <end position="41"/>
    </location>
</feature>
<dbReference type="EMBL" id="ALBS01000262">
    <property type="protein sequence ID" value="EJT47135.1"/>
    <property type="molecule type" value="Genomic_DNA"/>
</dbReference>
<dbReference type="Proteomes" id="UP000002748">
    <property type="component" value="Unassembled WGS sequence"/>
</dbReference>
<feature type="region of interest" description="Disordered" evidence="2">
    <location>
        <begin position="521"/>
        <end position="579"/>
    </location>
</feature>
<dbReference type="OrthoDB" id="2423701at2759"/>
<evidence type="ECO:0000313" key="4">
    <source>
        <dbReference type="Proteomes" id="UP000002748"/>
    </source>
</evidence>
<feature type="region of interest" description="Disordered" evidence="2">
    <location>
        <begin position="131"/>
        <end position="151"/>
    </location>
</feature>
<evidence type="ECO:0000256" key="2">
    <source>
        <dbReference type="SAM" id="MobiDB-lite"/>
    </source>
</evidence>